<dbReference type="InterPro" id="IPR008920">
    <property type="entry name" value="TF_FadR/GntR_C"/>
</dbReference>
<keyword evidence="3" id="KW-0804">Transcription</keyword>
<protein>
    <submittedName>
        <fullName evidence="5">GntR family transcriptional regulator</fullName>
    </submittedName>
</protein>
<keyword evidence="1" id="KW-0805">Transcription regulation</keyword>
<dbReference type="PROSITE" id="PS50949">
    <property type="entry name" value="HTH_GNTR"/>
    <property type="match status" value="1"/>
</dbReference>
<accession>A0A5C8UMI6</accession>
<dbReference type="Gene3D" id="1.20.120.530">
    <property type="entry name" value="GntR ligand-binding domain-like"/>
    <property type="match status" value="1"/>
</dbReference>
<dbReference type="EMBL" id="VRMG01000009">
    <property type="protein sequence ID" value="TXN29525.1"/>
    <property type="molecule type" value="Genomic_DNA"/>
</dbReference>
<name>A0A5C8UMI6_9MICO</name>
<dbReference type="Gene3D" id="1.10.10.10">
    <property type="entry name" value="Winged helix-like DNA-binding domain superfamily/Winged helix DNA-binding domain"/>
    <property type="match status" value="1"/>
</dbReference>
<dbReference type="InterPro" id="IPR000524">
    <property type="entry name" value="Tscrpt_reg_HTH_GntR"/>
</dbReference>
<dbReference type="SMART" id="SM00895">
    <property type="entry name" value="FCD"/>
    <property type="match status" value="1"/>
</dbReference>
<dbReference type="SUPFAM" id="SSF46785">
    <property type="entry name" value="Winged helix' DNA-binding domain"/>
    <property type="match status" value="1"/>
</dbReference>
<evidence type="ECO:0000259" key="4">
    <source>
        <dbReference type="PROSITE" id="PS50949"/>
    </source>
</evidence>
<dbReference type="InterPro" id="IPR036390">
    <property type="entry name" value="WH_DNA-bd_sf"/>
</dbReference>
<dbReference type="InterPro" id="IPR036388">
    <property type="entry name" value="WH-like_DNA-bd_sf"/>
</dbReference>
<proteinExistence type="predicted"/>
<comment type="caution">
    <text evidence="5">The sequence shown here is derived from an EMBL/GenBank/DDBJ whole genome shotgun (WGS) entry which is preliminary data.</text>
</comment>
<dbReference type="Proteomes" id="UP000321379">
    <property type="component" value="Unassembled WGS sequence"/>
</dbReference>
<dbReference type="RefSeq" id="WP_147784542.1">
    <property type="nucleotide sequence ID" value="NZ_VRMG01000009.1"/>
</dbReference>
<organism evidence="5 6">
    <name type="scientific">Lacisediminihabitans profunda</name>
    <dbReference type="NCBI Taxonomy" id="2594790"/>
    <lineage>
        <taxon>Bacteria</taxon>
        <taxon>Bacillati</taxon>
        <taxon>Actinomycetota</taxon>
        <taxon>Actinomycetes</taxon>
        <taxon>Micrococcales</taxon>
        <taxon>Microbacteriaceae</taxon>
        <taxon>Lacisediminihabitans</taxon>
    </lineage>
</organism>
<evidence type="ECO:0000256" key="2">
    <source>
        <dbReference type="ARBA" id="ARBA00023125"/>
    </source>
</evidence>
<dbReference type="GO" id="GO:0003700">
    <property type="term" value="F:DNA-binding transcription factor activity"/>
    <property type="evidence" value="ECO:0007669"/>
    <property type="project" value="InterPro"/>
</dbReference>
<dbReference type="Pfam" id="PF00392">
    <property type="entry name" value="GntR"/>
    <property type="match status" value="1"/>
</dbReference>
<dbReference type="AlphaFoldDB" id="A0A5C8UMI6"/>
<dbReference type="InterPro" id="IPR011711">
    <property type="entry name" value="GntR_C"/>
</dbReference>
<evidence type="ECO:0000313" key="6">
    <source>
        <dbReference type="Proteomes" id="UP000321379"/>
    </source>
</evidence>
<gene>
    <name evidence="5" type="ORF">FVP33_14515</name>
</gene>
<dbReference type="PANTHER" id="PTHR43537:SF24">
    <property type="entry name" value="GLUCONATE OPERON TRANSCRIPTIONAL REPRESSOR"/>
    <property type="match status" value="1"/>
</dbReference>
<dbReference type="GO" id="GO:0003677">
    <property type="term" value="F:DNA binding"/>
    <property type="evidence" value="ECO:0007669"/>
    <property type="project" value="UniProtKB-KW"/>
</dbReference>
<evidence type="ECO:0000256" key="1">
    <source>
        <dbReference type="ARBA" id="ARBA00023015"/>
    </source>
</evidence>
<dbReference type="PANTHER" id="PTHR43537">
    <property type="entry name" value="TRANSCRIPTIONAL REGULATOR, GNTR FAMILY"/>
    <property type="match status" value="1"/>
</dbReference>
<keyword evidence="6" id="KW-1185">Reference proteome</keyword>
<reference evidence="5 6" key="1">
    <citation type="submission" date="2019-08" db="EMBL/GenBank/DDBJ databases">
        <title>Bacterial whole genome sequence for Glaciihabitans sp. CHu50b-6-2.</title>
        <authorList>
            <person name="Jin L."/>
        </authorList>
    </citation>
    <scope>NUCLEOTIDE SEQUENCE [LARGE SCALE GENOMIC DNA]</scope>
    <source>
        <strain evidence="5 6">CHu50b-6-2</strain>
    </source>
</reference>
<dbReference type="CDD" id="cd07377">
    <property type="entry name" value="WHTH_GntR"/>
    <property type="match status" value="1"/>
</dbReference>
<dbReference type="Pfam" id="PF07729">
    <property type="entry name" value="FCD"/>
    <property type="match status" value="1"/>
</dbReference>
<dbReference type="SMART" id="SM00345">
    <property type="entry name" value="HTH_GNTR"/>
    <property type="match status" value="1"/>
</dbReference>
<feature type="domain" description="HTH gntR-type" evidence="4">
    <location>
        <begin position="12"/>
        <end position="79"/>
    </location>
</feature>
<dbReference type="SUPFAM" id="SSF48008">
    <property type="entry name" value="GntR ligand-binding domain-like"/>
    <property type="match status" value="1"/>
</dbReference>
<keyword evidence="2" id="KW-0238">DNA-binding</keyword>
<evidence type="ECO:0000313" key="5">
    <source>
        <dbReference type="EMBL" id="TXN29525.1"/>
    </source>
</evidence>
<evidence type="ECO:0000256" key="3">
    <source>
        <dbReference type="ARBA" id="ARBA00023163"/>
    </source>
</evidence>
<sequence>MGTVTDIIPRTGSAGERVANELRTAILSGQYAPGARIRQEDAADRHGASRVPVREALRILEAEGLVTLVANTGAWVSRLGLEECEEMYQIRERIEPLLLRYSIPDLGQPEIDHLQYLADAMERSDDIEEFLTLDREFHLGSYAAARTSVLGDMVEQLWNRTQHYRRAFTRVFRSEGDRSVHHDHQLLVHAIRRSDLDEAERVLYGHIRRTRLELARHPDVFLDPVTN</sequence>